<evidence type="ECO:0008006" key="3">
    <source>
        <dbReference type="Google" id="ProtNLM"/>
    </source>
</evidence>
<sequence length="163" mass="19106">MDVVGDNPPAPKTIKRQLKEHFEEDLIVSNYQGLSTLFCLKKKHHDILNRSFVESNLHAEDDNIKKIKEVAYLIHTDIFKKIFNGNNYPGSDKMFSETELMDVIPQSLKLLLHEIIRKNKREKMSIISCQKNNFNRTCNYVCCETTFFITPSNWLERNITQKV</sequence>
<keyword evidence="2" id="KW-1185">Reference proteome</keyword>
<evidence type="ECO:0000313" key="1">
    <source>
        <dbReference type="EMBL" id="KAK9873440.1"/>
    </source>
</evidence>
<dbReference type="EMBL" id="JARQZJ010000020">
    <property type="protein sequence ID" value="KAK9873440.1"/>
    <property type="molecule type" value="Genomic_DNA"/>
</dbReference>
<organism evidence="1 2">
    <name type="scientific">Henosepilachna vigintioctopunctata</name>
    <dbReference type="NCBI Taxonomy" id="420089"/>
    <lineage>
        <taxon>Eukaryota</taxon>
        <taxon>Metazoa</taxon>
        <taxon>Ecdysozoa</taxon>
        <taxon>Arthropoda</taxon>
        <taxon>Hexapoda</taxon>
        <taxon>Insecta</taxon>
        <taxon>Pterygota</taxon>
        <taxon>Neoptera</taxon>
        <taxon>Endopterygota</taxon>
        <taxon>Coleoptera</taxon>
        <taxon>Polyphaga</taxon>
        <taxon>Cucujiformia</taxon>
        <taxon>Coccinelloidea</taxon>
        <taxon>Coccinellidae</taxon>
        <taxon>Epilachninae</taxon>
        <taxon>Epilachnini</taxon>
        <taxon>Henosepilachna</taxon>
    </lineage>
</organism>
<dbReference type="AlphaFoldDB" id="A0AAW1TZX6"/>
<dbReference type="Proteomes" id="UP001431783">
    <property type="component" value="Unassembled WGS sequence"/>
</dbReference>
<reference evidence="1 2" key="1">
    <citation type="submission" date="2023-03" db="EMBL/GenBank/DDBJ databases">
        <title>Genome insight into feeding habits of ladybird beetles.</title>
        <authorList>
            <person name="Li H.-S."/>
            <person name="Huang Y.-H."/>
            <person name="Pang H."/>
        </authorList>
    </citation>
    <scope>NUCLEOTIDE SEQUENCE [LARGE SCALE GENOMIC DNA]</scope>
    <source>
        <strain evidence="1">SYSU_2023b</strain>
        <tissue evidence="1">Whole body</tissue>
    </source>
</reference>
<name>A0AAW1TZX6_9CUCU</name>
<comment type="caution">
    <text evidence="1">The sequence shown here is derived from an EMBL/GenBank/DDBJ whole genome shotgun (WGS) entry which is preliminary data.</text>
</comment>
<accession>A0AAW1TZX6</accession>
<evidence type="ECO:0000313" key="2">
    <source>
        <dbReference type="Proteomes" id="UP001431783"/>
    </source>
</evidence>
<gene>
    <name evidence="1" type="ORF">WA026_022672</name>
</gene>
<protein>
    <recommendedName>
        <fullName evidence="3">BTB domain-containing protein</fullName>
    </recommendedName>
</protein>
<proteinExistence type="predicted"/>